<gene>
    <name evidence="4" type="ORF">Desaf_2634</name>
</gene>
<name>F3Z0E1_DESAF</name>
<dbReference type="RefSeq" id="WP_014260644.1">
    <property type="nucleotide sequence ID" value="NC_016629.1"/>
</dbReference>
<dbReference type="Proteomes" id="UP000007844">
    <property type="component" value="Chromosome"/>
</dbReference>
<accession>F3Z0E1</accession>
<dbReference type="InterPro" id="IPR003399">
    <property type="entry name" value="Mce/MlaD"/>
</dbReference>
<feature type="region of interest" description="Disordered" evidence="2">
    <location>
        <begin position="366"/>
        <end position="385"/>
    </location>
</feature>
<feature type="domain" description="Mce/MlaD" evidence="3">
    <location>
        <begin position="47"/>
        <end position="137"/>
    </location>
</feature>
<evidence type="ECO:0000256" key="2">
    <source>
        <dbReference type="SAM" id="MobiDB-lite"/>
    </source>
</evidence>
<organism evidence="4 5">
    <name type="scientific">Desulfocurvibacter africanus subsp. africanus str. Walvis Bay</name>
    <dbReference type="NCBI Taxonomy" id="690850"/>
    <lineage>
        <taxon>Bacteria</taxon>
        <taxon>Pseudomonadati</taxon>
        <taxon>Thermodesulfobacteriota</taxon>
        <taxon>Desulfovibrionia</taxon>
        <taxon>Desulfovibrionales</taxon>
        <taxon>Desulfovibrionaceae</taxon>
        <taxon>Desulfocurvibacter</taxon>
    </lineage>
</organism>
<proteinExistence type="predicted"/>
<keyword evidence="5" id="KW-1185">Reference proteome</keyword>
<reference evidence="4 5" key="1">
    <citation type="journal article" date="2011" name="J. Bacteriol.">
        <title>Genome sequence of the mercury-methylating and pleomorphic Desulfovibrio africanus Strain Walvis Bay.</title>
        <authorList>
            <person name="Brown S.D."/>
            <person name="Wall J.D."/>
            <person name="Kucken A.M."/>
            <person name="Gilmour C.C."/>
            <person name="Podar M."/>
            <person name="Brandt C.C."/>
            <person name="Teshima H."/>
            <person name="Detter J.C."/>
            <person name="Han C.S."/>
            <person name="Land M.L."/>
            <person name="Lucas S."/>
            <person name="Han J."/>
            <person name="Pennacchio L."/>
            <person name="Nolan M."/>
            <person name="Pitluck S."/>
            <person name="Woyke T."/>
            <person name="Goodwin L."/>
            <person name="Palumbo A.V."/>
            <person name="Elias D.A."/>
        </authorList>
    </citation>
    <scope>NUCLEOTIDE SEQUENCE [LARGE SCALE GENOMIC DNA]</scope>
    <source>
        <strain evidence="4 5">Walvis Bay</strain>
    </source>
</reference>
<evidence type="ECO:0000259" key="3">
    <source>
        <dbReference type="Pfam" id="PF02470"/>
    </source>
</evidence>
<dbReference type="STRING" id="690850.Desaf_2634"/>
<dbReference type="PANTHER" id="PTHR36698:SF2">
    <property type="entry name" value="MCE_MLAD DOMAIN-CONTAINING PROTEIN"/>
    <property type="match status" value="1"/>
</dbReference>
<dbReference type="AlphaFoldDB" id="F3Z0E1"/>
<keyword evidence="1" id="KW-0175">Coiled coil</keyword>
<dbReference type="KEGG" id="daf:Desaf_2634"/>
<dbReference type="HOGENOM" id="CLU_013850_2_0_7"/>
<feature type="compositionally biased region" description="Polar residues" evidence="2">
    <location>
        <begin position="376"/>
        <end position="385"/>
    </location>
</feature>
<feature type="coiled-coil region" evidence="1">
    <location>
        <begin position="338"/>
        <end position="365"/>
    </location>
</feature>
<dbReference type="PANTHER" id="PTHR36698">
    <property type="entry name" value="BLL5892 PROTEIN"/>
    <property type="match status" value="1"/>
</dbReference>
<evidence type="ECO:0000256" key="1">
    <source>
        <dbReference type="SAM" id="Coils"/>
    </source>
</evidence>
<evidence type="ECO:0000313" key="5">
    <source>
        <dbReference type="Proteomes" id="UP000007844"/>
    </source>
</evidence>
<dbReference type="eggNOG" id="COG1463">
    <property type="taxonomic scope" value="Bacteria"/>
</dbReference>
<sequence precursor="true">MARDSKYFRLGLFVLTGLLLMAGLAIAFGLGTLFIETIPAESYFNESVEGLEQGSPVKYRGVNIGSVSEIGFLVDAYPNVQGAAERYVLVRMDIRQHVAETLTAEEVGRDLDERIARGLRIRLTTQGLTGVAYLEIDYLDPARNPLLPTDWQPETLYIPSAPSTYSRLEGAIENISTTLDEIARIDFGGLVNSINSVITTLDQALKDADVGSLGELMAQSLTELRETIRQANKLISAPETSAIITDASKAMASMRRMSEGAEQDVLTLARNLRQSSESIGQASEALSQLMANPDFKRGLGRFPEVMDSILVTTNEFSRTAKHLSSVAGNINDLTLSQRQNLEAVLGNLNTLMDNLNALVEDLNQNPSRALFGQPPAQVQSPFENR</sequence>
<dbReference type="Pfam" id="PF02470">
    <property type="entry name" value="MlaD"/>
    <property type="match status" value="1"/>
</dbReference>
<dbReference type="EMBL" id="CP003221">
    <property type="protein sequence ID" value="EGJ50951.1"/>
    <property type="molecule type" value="Genomic_DNA"/>
</dbReference>
<evidence type="ECO:0000313" key="4">
    <source>
        <dbReference type="EMBL" id="EGJ50951.1"/>
    </source>
</evidence>
<protein>
    <submittedName>
        <fullName evidence="4">Mammalian cell entry related domain protein</fullName>
    </submittedName>
</protein>